<gene>
    <name evidence="1" type="ORF">BIZ92_25645</name>
</gene>
<evidence type="ECO:0000313" key="2">
    <source>
        <dbReference type="Proteomes" id="UP000187251"/>
    </source>
</evidence>
<protein>
    <recommendedName>
        <fullName evidence="3">DUF748 domain-containing protein</fullName>
    </recommendedName>
</protein>
<dbReference type="InterPro" id="IPR052894">
    <property type="entry name" value="AsmA-related"/>
</dbReference>
<dbReference type="GO" id="GO:0090313">
    <property type="term" value="P:regulation of protein targeting to membrane"/>
    <property type="evidence" value="ECO:0007669"/>
    <property type="project" value="TreeGrafter"/>
</dbReference>
<dbReference type="PANTHER" id="PTHR30441">
    <property type="entry name" value="DUF748 DOMAIN-CONTAINING PROTEIN"/>
    <property type="match status" value="1"/>
</dbReference>
<accession>A0A1R1JT63</accession>
<comment type="caution">
    <text evidence="1">The sequence shown here is derived from an EMBL/GenBank/DDBJ whole genome shotgun (WGS) entry which is preliminary data.</text>
</comment>
<reference evidence="1 2" key="1">
    <citation type="submission" date="2016-09" db="EMBL/GenBank/DDBJ databases">
        <title>Phylogenomics of Achromobacter.</title>
        <authorList>
            <person name="Jeukens J."/>
            <person name="Freschi L."/>
            <person name="Vincent A.T."/>
            <person name="Emond-Rheault J.-G."/>
            <person name="Kukavica-Ibrulj I."/>
            <person name="Charette S.J."/>
            <person name="Levesque R.C."/>
        </authorList>
    </citation>
    <scope>NUCLEOTIDE SEQUENCE [LARGE SCALE GENOMIC DNA]</scope>
    <source>
        <strain evidence="1 2">AUS488</strain>
    </source>
</reference>
<evidence type="ECO:0008006" key="3">
    <source>
        <dbReference type="Google" id="ProtNLM"/>
    </source>
</evidence>
<name>A0A1R1JT63_ALCXX</name>
<dbReference type="PANTHER" id="PTHR30441:SF4">
    <property type="entry name" value="PROTEIN ASMA"/>
    <property type="match status" value="1"/>
</dbReference>
<dbReference type="AlphaFoldDB" id="A0A1R1JT63"/>
<dbReference type="Proteomes" id="UP000187251">
    <property type="component" value="Unassembled WGS sequence"/>
</dbReference>
<organism evidence="1 2">
    <name type="scientific">Alcaligenes xylosoxydans xylosoxydans</name>
    <name type="common">Achromobacter xylosoxidans</name>
    <dbReference type="NCBI Taxonomy" id="85698"/>
    <lineage>
        <taxon>Bacteria</taxon>
        <taxon>Pseudomonadati</taxon>
        <taxon>Pseudomonadota</taxon>
        <taxon>Betaproteobacteria</taxon>
        <taxon>Burkholderiales</taxon>
        <taxon>Alcaligenaceae</taxon>
        <taxon>Achromobacter</taxon>
    </lineage>
</organism>
<evidence type="ECO:0000313" key="1">
    <source>
        <dbReference type="EMBL" id="OMG86589.1"/>
    </source>
</evidence>
<proteinExistence type="predicted"/>
<dbReference type="Pfam" id="PF05359">
    <property type="entry name" value="DUF748"/>
    <property type="match status" value="1"/>
</dbReference>
<dbReference type="GO" id="GO:0005886">
    <property type="term" value="C:plasma membrane"/>
    <property type="evidence" value="ECO:0007669"/>
    <property type="project" value="TreeGrafter"/>
</dbReference>
<dbReference type="InterPro" id="IPR008023">
    <property type="entry name" value="DUF748"/>
</dbReference>
<dbReference type="EMBL" id="MJMN01000014">
    <property type="protein sequence ID" value="OMG86589.1"/>
    <property type="molecule type" value="Genomic_DNA"/>
</dbReference>
<sequence>MAMNAATPRRRSLLGKVLVILLAAVVLLAVLAWVGTRVAERRIAGLLGPRAQVGEVRLGFKEVVLTDVRIAGTAGMAPASARRVVAEPEWRSLLGQVAVFRRITVQGFDFAVLRGADGDMQIAPALQAALREGHGGDAAARGRRPLRADAVILEEGRLDFIDAAIATPPHRIAFDHVSARLQPLVLPANDQRSDITFKGAVRDNRGGASTVQANGTLTLGGSDADITVAVRNMDVRHAAPYLAGNGAGSLSGGAMDLDMRTTIARRQLEASGVVALRDLAFSGDGSLFSLPRKAVLAALENRKGVLRMEFKLSGSLDNPKFSASRGFAAQIARGFGRAIGVGAEGAAGGVAGAVKDLGDAISDLFTQ</sequence>